<evidence type="ECO:0000256" key="3">
    <source>
        <dbReference type="SAM" id="MobiDB-lite"/>
    </source>
</evidence>
<dbReference type="EnsemblMetazoa" id="AMAM017415-RA">
    <property type="protein sequence ID" value="AMAM017415-PA"/>
    <property type="gene ID" value="AMAM017415"/>
</dbReference>
<dbReference type="Gene3D" id="1.10.1740.100">
    <property type="entry name" value="Set2, Rpb1 interacting domain"/>
    <property type="match status" value="1"/>
</dbReference>
<evidence type="ECO:0000256" key="2">
    <source>
        <dbReference type="ARBA" id="ARBA00023242"/>
    </source>
</evidence>
<sequence length="167" mass="17574">MHLANSLANKASLPVSTIQAGGVVGLGGKPSCMSTVTTTNNVPVMVAAGPSSGGASCNNSNAQQLMANASGHTPGGAPDSAGSTPSGSQLAEMEKKKKNLASCVIHYLMPYYRDQKIETKELFKGLARKISHKFYEADVTAERKVKKYIDDMMAHKGIISSEADFPK</sequence>
<keyword evidence="6" id="KW-1185">Reference proteome</keyword>
<reference evidence="6" key="1">
    <citation type="submission" date="2013-09" db="EMBL/GenBank/DDBJ databases">
        <title>The Genome Sequence of Anopheles maculatus species B.</title>
        <authorList>
            <consortium name="The Broad Institute Genomics Platform"/>
            <person name="Neafsey D.E."/>
            <person name="Besansky N."/>
            <person name="Howell P."/>
            <person name="Walton C."/>
            <person name="Young S.K."/>
            <person name="Zeng Q."/>
            <person name="Gargeya S."/>
            <person name="Fitzgerald M."/>
            <person name="Haas B."/>
            <person name="Abouelleil A."/>
            <person name="Allen A.W."/>
            <person name="Alvarado L."/>
            <person name="Arachchi H.M."/>
            <person name="Berlin A.M."/>
            <person name="Chapman S.B."/>
            <person name="Gainer-Dewar J."/>
            <person name="Goldberg J."/>
            <person name="Griggs A."/>
            <person name="Gujja S."/>
            <person name="Hansen M."/>
            <person name="Howarth C."/>
            <person name="Imamovic A."/>
            <person name="Ireland A."/>
            <person name="Larimer J."/>
            <person name="McCowan C."/>
            <person name="Murphy C."/>
            <person name="Pearson M."/>
            <person name="Poon T.W."/>
            <person name="Priest M."/>
            <person name="Roberts A."/>
            <person name="Saif S."/>
            <person name="Shea T."/>
            <person name="Sisk P."/>
            <person name="Sykes S."/>
            <person name="Wortman J."/>
            <person name="Nusbaum C."/>
            <person name="Birren B."/>
        </authorList>
    </citation>
    <scope>NUCLEOTIDE SEQUENCE [LARGE SCALE GENOMIC DNA]</scope>
    <source>
        <strain evidence="6">maculatus3</strain>
    </source>
</reference>
<dbReference type="InterPro" id="IPR013257">
    <property type="entry name" value="SRI"/>
</dbReference>
<reference evidence="5" key="2">
    <citation type="submission" date="2020-05" db="UniProtKB">
        <authorList>
            <consortium name="EnsemblMetazoa"/>
        </authorList>
    </citation>
    <scope>IDENTIFICATION</scope>
    <source>
        <strain evidence="5">maculatus3</strain>
    </source>
</reference>
<proteinExistence type="predicted"/>
<keyword evidence="2" id="KW-0539">Nucleus</keyword>
<name>A0A182T0Z2_9DIPT</name>
<feature type="region of interest" description="Disordered" evidence="3">
    <location>
        <begin position="66"/>
        <end position="93"/>
    </location>
</feature>
<evidence type="ECO:0000256" key="1">
    <source>
        <dbReference type="ARBA" id="ARBA00004123"/>
    </source>
</evidence>
<evidence type="ECO:0000313" key="6">
    <source>
        <dbReference type="Proteomes" id="UP000075901"/>
    </source>
</evidence>
<evidence type="ECO:0000313" key="5">
    <source>
        <dbReference type="EnsemblMetazoa" id="AMAM017415-PA"/>
    </source>
</evidence>
<dbReference type="GO" id="GO:0005694">
    <property type="term" value="C:chromosome"/>
    <property type="evidence" value="ECO:0007669"/>
    <property type="project" value="InterPro"/>
</dbReference>
<dbReference type="AlphaFoldDB" id="A0A182T0Z2"/>
<organism evidence="5 6">
    <name type="scientific">Anopheles maculatus</name>
    <dbReference type="NCBI Taxonomy" id="74869"/>
    <lineage>
        <taxon>Eukaryota</taxon>
        <taxon>Metazoa</taxon>
        <taxon>Ecdysozoa</taxon>
        <taxon>Arthropoda</taxon>
        <taxon>Hexapoda</taxon>
        <taxon>Insecta</taxon>
        <taxon>Pterygota</taxon>
        <taxon>Neoptera</taxon>
        <taxon>Endopterygota</taxon>
        <taxon>Diptera</taxon>
        <taxon>Nematocera</taxon>
        <taxon>Culicoidea</taxon>
        <taxon>Culicidae</taxon>
        <taxon>Anophelinae</taxon>
        <taxon>Anopheles</taxon>
        <taxon>Anopheles maculatus group</taxon>
    </lineage>
</organism>
<comment type="subcellular location">
    <subcellularLocation>
        <location evidence="1">Nucleus</location>
    </subcellularLocation>
</comment>
<dbReference type="Proteomes" id="UP000075901">
    <property type="component" value="Unassembled WGS sequence"/>
</dbReference>
<evidence type="ECO:0000259" key="4">
    <source>
        <dbReference type="Pfam" id="PF08236"/>
    </source>
</evidence>
<dbReference type="Pfam" id="PF08236">
    <property type="entry name" value="SRI"/>
    <property type="match status" value="1"/>
</dbReference>
<feature type="domain" description="Set2 Rpb1 interacting" evidence="4">
    <location>
        <begin position="97"/>
        <end position="162"/>
    </location>
</feature>
<dbReference type="InterPro" id="IPR038190">
    <property type="entry name" value="SRI_sf"/>
</dbReference>
<accession>A0A182T0Z2</accession>
<dbReference type="VEuPathDB" id="VectorBase:AMAM017415"/>
<dbReference type="GO" id="GO:0006355">
    <property type="term" value="P:regulation of DNA-templated transcription"/>
    <property type="evidence" value="ECO:0007669"/>
    <property type="project" value="InterPro"/>
</dbReference>
<protein>
    <recommendedName>
        <fullName evidence="4">Set2 Rpb1 interacting domain-containing protein</fullName>
    </recommendedName>
</protein>